<organism evidence="7 8">
    <name type="scientific">Sphingobium herbicidovorans (strain ATCC 700291 / DSM 11019 / CCUG 56400 / KCTC 2939 / LMG 18315 / NBRC 16415 / MH)</name>
    <name type="common">Sphingomonas herbicidovorans</name>
    <dbReference type="NCBI Taxonomy" id="1219045"/>
    <lineage>
        <taxon>Bacteria</taxon>
        <taxon>Pseudomonadati</taxon>
        <taxon>Pseudomonadota</taxon>
        <taxon>Alphaproteobacteria</taxon>
        <taxon>Sphingomonadales</taxon>
        <taxon>Sphingomonadaceae</taxon>
        <taxon>Sphingobium</taxon>
    </lineage>
</organism>
<keyword evidence="4" id="KW-0378">Hydrolase</keyword>
<comment type="similarity">
    <text evidence="1 5">Belongs to the acylphosphatase family.</text>
</comment>
<comment type="catalytic activity">
    <reaction evidence="3 4">
        <text>an acyl phosphate + H2O = a carboxylate + phosphate + H(+)</text>
        <dbReference type="Rhea" id="RHEA:14965"/>
        <dbReference type="ChEBI" id="CHEBI:15377"/>
        <dbReference type="ChEBI" id="CHEBI:15378"/>
        <dbReference type="ChEBI" id="CHEBI:29067"/>
        <dbReference type="ChEBI" id="CHEBI:43474"/>
        <dbReference type="ChEBI" id="CHEBI:59918"/>
        <dbReference type="EC" id="3.6.1.7"/>
    </reaction>
</comment>
<feature type="active site" evidence="4">
    <location>
        <position position="38"/>
    </location>
</feature>
<dbReference type="NCBIfam" id="NF010996">
    <property type="entry name" value="PRK14421.1"/>
    <property type="match status" value="1"/>
</dbReference>
<feature type="active site" evidence="4">
    <location>
        <position position="20"/>
    </location>
</feature>
<dbReference type="eggNOG" id="COG1254">
    <property type="taxonomic scope" value="Bacteria"/>
</dbReference>
<dbReference type="STRING" id="76947.GCA_002080435_00360"/>
<evidence type="ECO:0000256" key="1">
    <source>
        <dbReference type="ARBA" id="ARBA00005614"/>
    </source>
</evidence>
<dbReference type="PANTHER" id="PTHR47268:SF4">
    <property type="entry name" value="ACYLPHOSPHATASE"/>
    <property type="match status" value="1"/>
</dbReference>
<reference evidence="7" key="1">
    <citation type="submission" date="2014-08" db="EMBL/GenBank/DDBJ databases">
        <title>Draft genome sequences of Sphingobium herbicidovorans.</title>
        <authorList>
            <person name="Gan H.M."/>
            <person name="Gan H.Y."/>
            <person name="Savka M.A."/>
        </authorList>
    </citation>
    <scope>NUCLEOTIDE SEQUENCE [LARGE SCALE GENOMIC DNA]</scope>
    <source>
        <strain evidence="7">NBRC 16415</strain>
    </source>
</reference>
<dbReference type="InterPro" id="IPR036046">
    <property type="entry name" value="Acylphosphatase-like_dom_sf"/>
</dbReference>
<dbReference type="PRINTS" id="PR00112">
    <property type="entry name" value="ACYLPHPHTASE"/>
</dbReference>
<evidence type="ECO:0000313" key="7">
    <source>
        <dbReference type="EMBL" id="KFG90147.1"/>
    </source>
</evidence>
<dbReference type="RefSeq" id="WP_037465730.1">
    <property type="nucleotide sequence ID" value="NZ_BCZD01000026.1"/>
</dbReference>
<dbReference type="PANTHER" id="PTHR47268">
    <property type="entry name" value="ACYLPHOSPHATASE"/>
    <property type="match status" value="1"/>
</dbReference>
<proteinExistence type="inferred from homology"/>
<evidence type="ECO:0000256" key="2">
    <source>
        <dbReference type="ARBA" id="ARBA00012150"/>
    </source>
</evidence>
<dbReference type="InterPro" id="IPR001792">
    <property type="entry name" value="Acylphosphatase-like_dom"/>
</dbReference>
<evidence type="ECO:0000256" key="3">
    <source>
        <dbReference type="ARBA" id="ARBA00047645"/>
    </source>
</evidence>
<accession>A0A086P9S9</accession>
<dbReference type="Pfam" id="PF00708">
    <property type="entry name" value="Acylphosphatase"/>
    <property type="match status" value="1"/>
</dbReference>
<dbReference type="Gene3D" id="3.30.70.100">
    <property type="match status" value="1"/>
</dbReference>
<feature type="domain" description="Acylphosphatase-like" evidence="6">
    <location>
        <begin position="5"/>
        <end position="91"/>
    </location>
</feature>
<keyword evidence="8" id="KW-1185">Reference proteome</keyword>
<dbReference type="AlphaFoldDB" id="A0A086P9S9"/>
<dbReference type="SUPFAM" id="SSF54975">
    <property type="entry name" value="Acylphosphatase/BLUF domain-like"/>
    <property type="match status" value="1"/>
</dbReference>
<dbReference type="PROSITE" id="PS51160">
    <property type="entry name" value="ACYLPHOSPHATASE_3"/>
    <property type="match status" value="1"/>
</dbReference>
<evidence type="ECO:0000313" key="8">
    <source>
        <dbReference type="Proteomes" id="UP000024284"/>
    </source>
</evidence>
<dbReference type="OrthoDB" id="5295388at2"/>
<dbReference type="Proteomes" id="UP000024284">
    <property type="component" value="Unassembled WGS sequence"/>
</dbReference>
<sequence>MALIARHLMITGRVQGVFYRNWTVQTASALGLTGWVRNRVDGSVEAVVEGDEEAVEQFIALARQGPPAARVSAIDIRPAELERMTSFQKRMTG</sequence>
<protein>
    <recommendedName>
        <fullName evidence="2 4">acylphosphatase</fullName>
        <ecNumber evidence="2 4">3.6.1.7</ecNumber>
    </recommendedName>
</protein>
<dbReference type="PATRIC" id="fig|1219045.3.peg.2133"/>
<evidence type="ECO:0000259" key="6">
    <source>
        <dbReference type="PROSITE" id="PS51160"/>
    </source>
</evidence>
<name>A0A086P9S9_SPHHM</name>
<comment type="caution">
    <text evidence="7">The sequence shown here is derived from an EMBL/GenBank/DDBJ whole genome shotgun (WGS) entry which is preliminary data.</text>
</comment>
<evidence type="ECO:0000256" key="5">
    <source>
        <dbReference type="RuleBase" id="RU004168"/>
    </source>
</evidence>
<dbReference type="InterPro" id="IPR020456">
    <property type="entry name" value="Acylphosphatase"/>
</dbReference>
<dbReference type="InterPro" id="IPR017968">
    <property type="entry name" value="Acylphosphatase_CS"/>
</dbReference>
<dbReference type="EMBL" id="JFZA02000015">
    <property type="protein sequence ID" value="KFG90147.1"/>
    <property type="molecule type" value="Genomic_DNA"/>
</dbReference>
<dbReference type="PROSITE" id="PS00151">
    <property type="entry name" value="ACYLPHOSPHATASE_2"/>
    <property type="match status" value="1"/>
</dbReference>
<dbReference type="EC" id="3.6.1.7" evidence="2 4"/>
<evidence type="ECO:0000256" key="4">
    <source>
        <dbReference type="PROSITE-ProRule" id="PRU00520"/>
    </source>
</evidence>
<dbReference type="GO" id="GO:0003998">
    <property type="term" value="F:acylphosphatase activity"/>
    <property type="evidence" value="ECO:0007669"/>
    <property type="project" value="UniProtKB-EC"/>
</dbReference>
<gene>
    <name evidence="7" type="ORF">BV98_002092</name>
</gene>